<name>B1ZZD8_OPITP</name>
<evidence type="ECO:0000256" key="1">
    <source>
        <dbReference type="SAM" id="MobiDB-lite"/>
    </source>
</evidence>
<gene>
    <name evidence="3" type="ordered locus">Oter_3936</name>
</gene>
<feature type="transmembrane region" description="Helical" evidence="2">
    <location>
        <begin position="440"/>
        <end position="457"/>
    </location>
</feature>
<feature type="region of interest" description="Disordered" evidence="1">
    <location>
        <begin position="1"/>
        <end position="22"/>
    </location>
</feature>
<dbReference type="AlphaFoldDB" id="B1ZZD8"/>
<feature type="transmembrane region" description="Helical" evidence="2">
    <location>
        <begin position="163"/>
        <end position="181"/>
    </location>
</feature>
<feature type="transmembrane region" description="Helical" evidence="2">
    <location>
        <begin position="251"/>
        <end position="280"/>
    </location>
</feature>
<dbReference type="HOGENOM" id="CLU_030340_1_0_0"/>
<accession>B1ZZD8</accession>
<feature type="transmembrane region" description="Helical" evidence="2">
    <location>
        <begin position="331"/>
        <end position="349"/>
    </location>
</feature>
<reference evidence="3 4" key="1">
    <citation type="journal article" date="2011" name="J. Bacteriol.">
        <title>Genome sequence of the verrucomicrobium Opitutus terrae PB90-1, an abundant inhabitant of rice paddy soil ecosystems.</title>
        <authorList>
            <person name="van Passel M.W."/>
            <person name="Kant R."/>
            <person name="Palva A."/>
            <person name="Copeland A."/>
            <person name="Lucas S."/>
            <person name="Lapidus A."/>
            <person name="Glavina del Rio T."/>
            <person name="Pitluck S."/>
            <person name="Goltsman E."/>
            <person name="Clum A."/>
            <person name="Sun H."/>
            <person name="Schmutz J."/>
            <person name="Larimer F.W."/>
            <person name="Land M.L."/>
            <person name="Hauser L."/>
            <person name="Kyrpides N."/>
            <person name="Mikhailova N."/>
            <person name="Richardson P.P."/>
            <person name="Janssen P.H."/>
            <person name="de Vos W.M."/>
            <person name="Smidt H."/>
        </authorList>
    </citation>
    <scope>NUCLEOTIDE SEQUENCE [LARGE SCALE GENOMIC DNA]</scope>
    <source>
        <strain evidence="4">DSM 11246 / JCM 15787 / PB90-1</strain>
    </source>
</reference>
<evidence type="ECO:0000256" key="2">
    <source>
        <dbReference type="SAM" id="Phobius"/>
    </source>
</evidence>
<dbReference type="EMBL" id="CP001032">
    <property type="protein sequence ID" value="ACB77210.1"/>
    <property type="molecule type" value="Genomic_DNA"/>
</dbReference>
<dbReference type="KEGG" id="ote:Oter_3936"/>
<feature type="transmembrane region" description="Helical" evidence="2">
    <location>
        <begin position="124"/>
        <end position="143"/>
    </location>
</feature>
<keyword evidence="2" id="KW-1133">Transmembrane helix</keyword>
<feature type="transmembrane region" description="Helical" evidence="2">
    <location>
        <begin position="412"/>
        <end position="434"/>
    </location>
</feature>
<dbReference type="eggNOG" id="COG1807">
    <property type="taxonomic scope" value="Bacteria"/>
</dbReference>
<dbReference type="STRING" id="452637.Oter_3936"/>
<protein>
    <recommendedName>
        <fullName evidence="5">Glycosyltransferase RgtA/B/C/D-like domain-containing protein</fullName>
    </recommendedName>
</protein>
<evidence type="ECO:0008006" key="5">
    <source>
        <dbReference type="Google" id="ProtNLM"/>
    </source>
</evidence>
<proteinExistence type="predicted"/>
<dbReference type="Proteomes" id="UP000007013">
    <property type="component" value="Chromosome"/>
</dbReference>
<feature type="transmembrane region" description="Helical" evidence="2">
    <location>
        <begin position="193"/>
        <end position="210"/>
    </location>
</feature>
<keyword evidence="2" id="KW-0812">Transmembrane</keyword>
<feature type="transmembrane region" description="Helical" evidence="2">
    <location>
        <begin position="469"/>
        <end position="486"/>
    </location>
</feature>
<feature type="transmembrane region" description="Helical" evidence="2">
    <location>
        <begin position="37"/>
        <end position="58"/>
    </location>
</feature>
<evidence type="ECO:0000313" key="3">
    <source>
        <dbReference type="EMBL" id="ACB77210.1"/>
    </source>
</evidence>
<keyword evidence="2" id="KW-0472">Membrane</keyword>
<sequence>MGCSSGSGAGETDSPGARPSSAADGLLRPGAAALSGAARAGVVLCFVIGLAFFVSQLAEIPYRSALRGYDNTFNYLWLRSAIEDGDWDFRNDLAACNTLVPEQRAAALGLPPTKSDRIPNKYGVGWAVLTLPSYLAAESIVGVGRWTGWWSLSGDGFGPVHQIAVQVGHALLAVLALLLAVKVISSWLNDRAAALLGLLTVWLASPLLYYQSVNLSMSHGAAFFAIALLAYALERATAGSSVDRPTVNRGWWLLAGAAFGLAVTTRFQLVVFGVVVAWTVRRAARCRAGSPDPAAPRAATDSGDLTLEIGSAAGAAASGDPALRLRAVSSLAMLVLGAAPFVLLQLWAWRVVYGEWFVFSYGAEGEAFHWARPELLNSWFSSWHGLFYWHPFLLVAFTGMLGWIWQQRGAALGWGAAWCATAFINAAWWCWWFASAFGNRGYDAALLPMMAGAGWLFRRAGARSRRALLVIAAAAAGWNVYLALLYRSGAIARHAPVTWLEMLAAAKQLPDALRF</sequence>
<organism evidence="3 4">
    <name type="scientific">Opitutus terrae (strain DSM 11246 / JCM 15787 / PB90-1)</name>
    <dbReference type="NCBI Taxonomy" id="452637"/>
    <lineage>
        <taxon>Bacteria</taxon>
        <taxon>Pseudomonadati</taxon>
        <taxon>Verrucomicrobiota</taxon>
        <taxon>Opitutia</taxon>
        <taxon>Opitutales</taxon>
        <taxon>Opitutaceae</taxon>
        <taxon>Opitutus</taxon>
    </lineage>
</organism>
<feature type="transmembrane region" description="Helical" evidence="2">
    <location>
        <begin position="386"/>
        <end position="405"/>
    </location>
</feature>
<evidence type="ECO:0000313" key="4">
    <source>
        <dbReference type="Proteomes" id="UP000007013"/>
    </source>
</evidence>
<keyword evidence="4" id="KW-1185">Reference proteome</keyword>